<feature type="compositionally biased region" description="Polar residues" evidence="1">
    <location>
        <begin position="123"/>
        <end position="133"/>
    </location>
</feature>
<dbReference type="AlphaFoldDB" id="D9IX71"/>
<feature type="compositionally biased region" description="Acidic residues" evidence="1">
    <location>
        <begin position="327"/>
        <end position="338"/>
    </location>
</feature>
<accession>D9IX71</accession>
<feature type="compositionally biased region" description="Acidic residues" evidence="1">
    <location>
        <begin position="201"/>
        <end position="214"/>
    </location>
</feature>
<evidence type="ECO:0000313" key="3">
    <source>
        <dbReference type="EMBL" id="ADI48488.1"/>
    </source>
</evidence>
<name>D9IX71_EUPRO</name>
<protein>
    <submittedName>
        <fullName evidence="3">Mid MW proline-rich protein</fullName>
    </submittedName>
</protein>
<feature type="compositionally biased region" description="Basic and acidic residues" evidence="1">
    <location>
        <begin position="247"/>
        <end position="261"/>
    </location>
</feature>
<keyword evidence="2" id="KW-0732">Signal</keyword>
<evidence type="ECO:0000256" key="2">
    <source>
        <dbReference type="SAM" id="SignalP"/>
    </source>
</evidence>
<feature type="region of interest" description="Disordered" evidence="1">
    <location>
        <begin position="237"/>
        <end position="338"/>
    </location>
</feature>
<sequence>MKVLTLLLPLLALVYSDDQLVDEGTIEDPSKLPPGYVLQPDGSYLMTIIEPGQETQEVQNQEQVHNEVIVQTEDQVQNEDDYSDYTYSNNILVVGDGDNKGVFKVSRGDSNNENDFSVEPVQSEDNPTPLSSVNKDDPQVYQEGTQGQDDYKVTLGVGKGKDRGYLQMMPDSSKPSGYKFVTQYISSYTIIPGDVQPNAEEPTEPDEEEIEVPDSPDIKQKKGYSVITVGRPGCRRYVKLTPSKNNKPHDFDLKPIKHPDQPDSSPDEDDDDAPEIIPNGERGTPTYQPIIASGPSANRRYISVAQDPKQPKRFRLVPAPPVSTDNEATEPNDDDVEYEDVPENPQYTTVKVPGNKIPVGIVSLGHPKHRVHFKIVRRSNKPGDVQVEPIRDPHNLNSSPDLNNEYAPDVCQQGDPSDENNAPIIATGPRFRRRYHKLLILRKGLRLIPVKRKRIAGTRKYKYILKKRRWHYRKIHKKIRKIIIHTKVTERRRPHGFFWWSVWWYIWW</sequence>
<organism evidence="3">
    <name type="scientific">Euperipatoides rowelli</name>
    <name type="common">Velvet worm</name>
    <dbReference type="NCBI Taxonomy" id="49087"/>
    <lineage>
        <taxon>Eukaryota</taxon>
        <taxon>Metazoa</taxon>
        <taxon>Ecdysozoa</taxon>
        <taxon>Onychophora</taxon>
        <taxon>Udeonychophora</taxon>
        <taxon>Euonychophora</taxon>
        <taxon>Peripatopsidae</taxon>
        <taxon>Euperipatoides</taxon>
    </lineage>
</organism>
<dbReference type="EMBL" id="HM217028">
    <property type="protein sequence ID" value="ADI48488.1"/>
    <property type="molecule type" value="mRNA"/>
</dbReference>
<feature type="compositionally biased region" description="Acidic residues" evidence="1">
    <location>
        <begin position="265"/>
        <end position="274"/>
    </location>
</feature>
<reference evidence="3" key="1">
    <citation type="journal article" date="2010" name="Proc. R. Soc. B">
        <title>Harnessing disorder: onychophorans use highly unstructured proteins, not silks, for prey capture.</title>
        <authorList>
            <person name="Haritos V.S."/>
            <person name="Niranjane A."/>
            <person name="Weisman S."/>
            <person name="Trueman H.E."/>
            <person name="Sriskantha A."/>
            <person name="Sutherland T.D."/>
        </authorList>
    </citation>
    <scope>NUCLEOTIDE SEQUENCE</scope>
    <source>
        <strain evidence="3">P2a</strain>
    </source>
</reference>
<feature type="signal peptide" evidence="2">
    <location>
        <begin position="1"/>
        <end position="16"/>
    </location>
</feature>
<feature type="chain" id="PRO_5003125754" evidence="2">
    <location>
        <begin position="17"/>
        <end position="508"/>
    </location>
</feature>
<proteinExistence type="evidence at transcript level"/>
<feature type="region of interest" description="Disordered" evidence="1">
    <location>
        <begin position="192"/>
        <end position="223"/>
    </location>
</feature>
<evidence type="ECO:0000256" key="1">
    <source>
        <dbReference type="SAM" id="MobiDB-lite"/>
    </source>
</evidence>
<feature type="region of interest" description="Disordered" evidence="1">
    <location>
        <begin position="103"/>
        <end position="147"/>
    </location>
</feature>